<reference evidence="2 3" key="1">
    <citation type="submission" date="2018-08" db="EMBL/GenBank/DDBJ databases">
        <title>A genome reference for cultivated species of the human gut microbiota.</title>
        <authorList>
            <person name="Zou Y."/>
            <person name="Xue W."/>
            <person name="Luo G."/>
        </authorList>
    </citation>
    <scope>NUCLEOTIDE SEQUENCE [LARGE SCALE GENOMIC DNA]</scope>
    <source>
        <strain evidence="2 3">AF14-26</strain>
    </source>
</reference>
<evidence type="ECO:0000313" key="2">
    <source>
        <dbReference type="EMBL" id="RGV51452.1"/>
    </source>
</evidence>
<dbReference type="Proteomes" id="UP000286270">
    <property type="component" value="Unassembled WGS sequence"/>
</dbReference>
<protein>
    <submittedName>
        <fullName evidence="2">RSAM-modified peptide</fullName>
    </submittedName>
</protein>
<dbReference type="AlphaFoldDB" id="A0A149NRK9"/>
<feature type="compositionally biased region" description="Low complexity" evidence="1">
    <location>
        <begin position="46"/>
        <end position="57"/>
    </location>
</feature>
<sequence>MKLRKLKLNEASKAELNEREMCRVLGGGTPGCCQCGCNYEGKPGGSSTSANDSANNAHGYTSDGSHPCCSTTDPKPEFPKFPDFPVMPQDALCGATQGHSCGI</sequence>
<name>A0A149NRK9_BACFG</name>
<dbReference type="EMBL" id="QRZH01000013">
    <property type="protein sequence ID" value="RGV51452.1"/>
    <property type="molecule type" value="Genomic_DNA"/>
</dbReference>
<dbReference type="RefSeq" id="WP_081113263.1">
    <property type="nucleotide sequence ID" value="NZ_CP018937.1"/>
</dbReference>
<dbReference type="InterPro" id="IPR026408">
    <property type="entry name" value="GG_sam_targ_CFB"/>
</dbReference>
<gene>
    <name evidence="2" type="ORF">DWW08_14975</name>
</gene>
<feature type="compositionally biased region" description="Polar residues" evidence="1">
    <location>
        <begin position="58"/>
        <end position="72"/>
    </location>
</feature>
<accession>A0A149NRK9</accession>
<proteinExistence type="predicted"/>
<comment type="caution">
    <text evidence="2">The sequence shown here is derived from an EMBL/GenBank/DDBJ whole genome shotgun (WGS) entry which is preliminary data.</text>
</comment>
<evidence type="ECO:0000313" key="3">
    <source>
        <dbReference type="Proteomes" id="UP000286270"/>
    </source>
</evidence>
<dbReference type="NCBIfam" id="TIGR04149">
    <property type="entry name" value="GG_sam_targ_CFB"/>
    <property type="match status" value="1"/>
</dbReference>
<organism evidence="2 3">
    <name type="scientific">Bacteroides fragilis</name>
    <dbReference type="NCBI Taxonomy" id="817"/>
    <lineage>
        <taxon>Bacteria</taxon>
        <taxon>Pseudomonadati</taxon>
        <taxon>Bacteroidota</taxon>
        <taxon>Bacteroidia</taxon>
        <taxon>Bacteroidales</taxon>
        <taxon>Bacteroidaceae</taxon>
        <taxon>Bacteroides</taxon>
    </lineage>
</organism>
<evidence type="ECO:0000256" key="1">
    <source>
        <dbReference type="SAM" id="MobiDB-lite"/>
    </source>
</evidence>
<feature type="region of interest" description="Disordered" evidence="1">
    <location>
        <begin position="42"/>
        <end position="74"/>
    </location>
</feature>